<name>A0ABV4UBV7_9BACT</name>
<dbReference type="PANTHER" id="PTHR36115:SF6">
    <property type="entry name" value="PROLINE-RICH ANTIGEN HOMOLOG"/>
    <property type="match status" value="1"/>
</dbReference>
<organism evidence="10 11">
    <name type="scientific">Natronomicrosphaera hydrolytica</name>
    <dbReference type="NCBI Taxonomy" id="3242702"/>
    <lineage>
        <taxon>Bacteria</taxon>
        <taxon>Pseudomonadati</taxon>
        <taxon>Planctomycetota</taxon>
        <taxon>Phycisphaerae</taxon>
        <taxon>Phycisphaerales</taxon>
        <taxon>Phycisphaeraceae</taxon>
        <taxon>Natronomicrosphaera</taxon>
    </lineage>
</organism>
<feature type="transmembrane region" description="Helical" evidence="7">
    <location>
        <begin position="489"/>
        <end position="509"/>
    </location>
</feature>
<evidence type="ECO:0000256" key="5">
    <source>
        <dbReference type="ARBA" id="ARBA00023136"/>
    </source>
</evidence>
<feature type="domain" description="RDD" evidence="9">
    <location>
        <begin position="484"/>
        <end position="611"/>
    </location>
</feature>
<evidence type="ECO:0000256" key="8">
    <source>
        <dbReference type="SAM" id="SignalP"/>
    </source>
</evidence>
<comment type="subcellular location">
    <subcellularLocation>
        <location evidence="1">Cell membrane</location>
        <topology evidence="1">Multi-pass membrane protein</topology>
    </subcellularLocation>
</comment>
<feature type="transmembrane region" description="Helical" evidence="7">
    <location>
        <begin position="529"/>
        <end position="550"/>
    </location>
</feature>
<feature type="compositionally biased region" description="Basic and acidic residues" evidence="6">
    <location>
        <begin position="649"/>
        <end position="658"/>
    </location>
</feature>
<dbReference type="InterPro" id="IPR010432">
    <property type="entry name" value="RDD"/>
</dbReference>
<evidence type="ECO:0000256" key="7">
    <source>
        <dbReference type="SAM" id="Phobius"/>
    </source>
</evidence>
<keyword evidence="11" id="KW-1185">Reference proteome</keyword>
<protein>
    <submittedName>
        <fullName evidence="10">RDD family protein</fullName>
    </submittedName>
</protein>
<evidence type="ECO:0000256" key="2">
    <source>
        <dbReference type="ARBA" id="ARBA00022475"/>
    </source>
</evidence>
<evidence type="ECO:0000259" key="9">
    <source>
        <dbReference type="Pfam" id="PF06271"/>
    </source>
</evidence>
<gene>
    <name evidence="10" type="ORF">ACERK3_18405</name>
</gene>
<dbReference type="RefSeq" id="WP_425347173.1">
    <property type="nucleotide sequence ID" value="NZ_JBGUBD010000017.1"/>
</dbReference>
<feature type="chain" id="PRO_5047223347" evidence="8">
    <location>
        <begin position="25"/>
        <end position="658"/>
    </location>
</feature>
<keyword evidence="8" id="KW-0732">Signal</keyword>
<dbReference type="PANTHER" id="PTHR36115">
    <property type="entry name" value="PROLINE-RICH ANTIGEN HOMOLOG-RELATED"/>
    <property type="match status" value="1"/>
</dbReference>
<keyword evidence="2" id="KW-1003">Cell membrane</keyword>
<dbReference type="InterPro" id="IPR051791">
    <property type="entry name" value="Pra-immunoreactive"/>
</dbReference>
<evidence type="ECO:0000256" key="4">
    <source>
        <dbReference type="ARBA" id="ARBA00022989"/>
    </source>
</evidence>
<accession>A0ABV4UBV7</accession>
<evidence type="ECO:0000256" key="6">
    <source>
        <dbReference type="SAM" id="MobiDB-lite"/>
    </source>
</evidence>
<sequence>MMRMFVIWAAMAALMCGGEAAAWAVSVAAEGRHVWIAQPWDDEAGTLIAHHGPGDSPGVLGQVREVSRTVSPGGVAARGQTVYVIYTNGTLQRFDGQRAGVEQHWRYTARPGPSLPRDVTLRGFGVGRGGPWALVRAADADAARRLDSPGADRPGASGLSEREMLRNLQLGLPPNLRRTPMVEPEAEADDEAADGDAADAVDDAAEGDVDAVGEADANAGANADADADADAVPAAADEANEATGLDRLLRLRAGRWVVTPLPSDWPSDGDVRLVTTAGASPRLVVAADGGLDVYGWDEEEQAWQSRHYDVPVSERWSAVAVDGHLVVAWQTSPTVDADAGEAEEADVEADASALRVEAAVLRHGRVRPIGAMELPGRQLAWDVAGVEGAVWLVGQHTRATRVEGEEPLPGVEPLWRWTSLDLQGSVGTTMKELRWREPAGIGSTADYYIMVGVLVSAVMLMLLFWRRDAAANQLSLPNTLELGALGRRFMAAGLDLLPAVVLVMTTYGLTLPEMMMRWPGSGAAASWQAIEPGVLVVVLFVLYTTFAELLMRRTVGKVIFGLRVSDLHGKRPRVWQLLVRNVLKSFDLVAWPLLILLVLGPYRQRLGDLVARTVVVSPVERDEAEGGDGDGEGDGENDGDGESETDAEEPPRTRKDDE</sequence>
<feature type="signal peptide" evidence="8">
    <location>
        <begin position="1"/>
        <end position="24"/>
    </location>
</feature>
<proteinExistence type="predicted"/>
<keyword evidence="5 7" id="KW-0472">Membrane</keyword>
<evidence type="ECO:0000313" key="11">
    <source>
        <dbReference type="Proteomes" id="UP001575105"/>
    </source>
</evidence>
<keyword evidence="3 7" id="KW-0812">Transmembrane</keyword>
<dbReference type="Pfam" id="PF06271">
    <property type="entry name" value="RDD"/>
    <property type="match status" value="1"/>
</dbReference>
<evidence type="ECO:0000256" key="1">
    <source>
        <dbReference type="ARBA" id="ARBA00004651"/>
    </source>
</evidence>
<dbReference type="Proteomes" id="UP001575105">
    <property type="component" value="Unassembled WGS sequence"/>
</dbReference>
<keyword evidence="4 7" id="KW-1133">Transmembrane helix</keyword>
<feature type="transmembrane region" description="Helical" evidence="7">
    <location>
        <begin position="447"/>
        <end position="465"/>
    </location>
</feature>
<feature type="compositionally biased region" description="Acidic residues" evidence="6">
    <location>
        <begin position="622"/>
        <end position="648"/>
    </location>
</feature>
<evidence type="ECO:0000313" key="10">
    <source>
        <dbReference type="EMBL" id="MFA9480249.1"/>
    </source>
</evidence>
<evidence type="ECO:0000256" key="3">
    <source>
        <dbReference type="ARBA" id="ARBA00022692"/>
    </source>
</evidence>
<reference evidence="10 11" key="1">
    <citation type="submission" date="2024-08" db="EMBL/GenBank/DDBJ databases">
        <title>Whole-genome sequencing of halo(alkali)philic microorganisms from hypersaline lakes.</title>
        <authorList>
            <person name="Sorokin D.Y."/>
            <person name="Merkel A.Y."/>
            <person name="Messina E."/>
            <person name="Yakimov M."/>
        </authorList>
    </citation>
    <scope>NUCLEOTIDE SEQUENCE [LARGE SCALE GENOMIC DNA]</scope>
    <source>
        <strain evidence="10 11">AB-hyl4</strain>
    </source>
</reference>
<comment type="caution">
    <text evidence="10">The sequence shown here is derived from an EMBL/GenBank/DDBJ whole genome shotgun (WGS) entry which is preliminary data.</text>
</comment>
<feature type="region of interest" description="Disordered" evidence="6">
    <location>
        <begin position="620"/>
        <end position="658"/>
    </location>
</feature>
<dbReference type="EMBL" id="JBGUBD010000017">
    <property type="protein sequence ID" value="MFA9480249.1"/>
    <property type="molecule type" value="Genomic_DNA"/>
</dbReference>